<sequence>MTGDPQSTRGSDRERRNRTRVLLVLGGLAAAAVLTWLVSALVVGDRSSVASAIVVLMALVAVVLLVLSQRRRESGFVAADPGTQREALAAVRTGHVPTPRIDAVARELAERQLRQRWLPWAAGALALFDIYLLIVDANRPISLMLLTAMALLFWAWWANRRRARRYLRASDAGQPDAGGADAPRPTAGGDGPPV</sequence>
<comment type="caution">
    <text evidence="3">The sequence shown here is derived from an EMBL/GenBank/DDBJ whole genome shotgun (WGS) entry which is preliminary data.</text>
</comment>
<proteinExistence type="predicted"/>
<reference evidence="3 4" key="1">
    <citation type="submission" date="2024-09" db="EMBL/GenBank/DDBJ databases">
        <authorList>
            <person name="Sun Q."/>
            <person name="Mori K."/>
        </authorList>
    </citation>
    <scope>NUCLEOTIDE SEQUENCE [LARGE SCALE GENOMIC DNA]</scope>
    <source>
        <strain evidence="3 4">TBRC 2205</strain>
    </source>
</reference>
<evidence type="ECO:0000313" key="3">
    <source>
        <dbReference type="EMBL" id="MFC0566399.1"/>
    </source>
</evidence>
<feature type="transmembrane region" description="Helical" evidence="2">
    <location>
        <begin position="141"/>
        <end position="158"/>
    </location>
</feature>
<organism evidence="3 4">
    <name type="scientific">Plantactinospora siamensis</name>
    <dbReference type="NCBI Taxonomy" id="555372"/>
    <lineage>
        <taxon>Bacteria</taxon>
        <taxon>Bacillati</taxon>
        <taxon>Actinomycetota</taxon>
        <taxon>Actinomycetes</taxon>
        <taxon>Micromonosporales</taxon>
        <taxon>Micromonosporaceae</taxon>
        <taxon>Plantactinospora</taxon>
    </lineage>
</organism>
<keyword evidence="2" id="KW-1133">Transmembrane helix</keyword>
<evidence type="ECO:0000256" key="1">
    <source>
        <dbReference type="SAM" id="MobiDB-lite"/>
    </source>
</evidence>
<keyword evidence="2" id="KW-0812">Transmembrane</keyword>
<accession>A0ABV6P049</accession>
<evidence type="ECO:0008006" key="5">
    <source>
        <dbReference type="Google" id="ProtNLM"/>
    </source>
</evidence>
<feature type="transmembrane region" description="Helical" evidence="2">
    <location>
        <begin position="117"/>
        <end position="135"/>
    </location>
</feature>
<feature type="transmembrane region" description="Helical" evidence="2">
    <location>
        <begin position="21"/>
        <end position="43"/>
    </location>
</feature>
<dbReference type="RefSeq" id="WP_377341013.1">
    <property type="nucleotide sequence ID" value="NZ_JBHLUE010000016.1"/>
</dbReference>
<dbReference type="EMBL" id="JBHLUE010000016">
    <property type="protein sequence ID" value="MFC0566399.1"/>
    <property type="molecule type" value="Genomic_DNA"/>
</dbReference>
<keyword evidence="2" id="KW-0472">Membrane</keyword>
<evidence type="ECO:0000313" key="4">
    <source>
        <dbReference type="Proteomes" id="UP001589894"/>
    </source>
</evidence>
<protein>
    <recommendedName>
        <fullName evidence="5">Integral membrane protein</fullName>
    </recommendedName>
</protein>
<feature type="compositionally biased region" description="Low complexity" evidence="1">
    <location>
        <begin position="169"/>
        <end position="187"/>
    </location>
</feature>
<gene>
    <name evidence="3" type="ORF">ACFFHU_19950</name>
</gene>
<feature type="region of interest" description="Disordered" evidence="1">
    <location>
        <begin position="169"/>
        <end position="194"/>
    </location>
</feature>
<dbReference type="Proteomes" id="UP001589894">
    <property type="component" value="Unassembled WGS sequence"/>
</dbReference>
<evidence type="ECO:0000256" key="2">
    <source>
        <dbReference type="SAM" id="Phobius"/>
    </source>
</evidence>
<name>A0ABV6P049_9ACTN</name>
<keyword evidence="4" id="KW-1185">Reference proteome</keyword>
<feature type="transmembrane region" description="Helical" evidence="2">
    <location>
        <begin position="49"/>
        <end position="67"/>
    </location>
</feature>